<dbReference type="SUPFAM" id="SSF49452">
    <property type="entry name" value="Starch-binding domain-like"/>
    <property type="match status" value="1"/>
</dbReference>
<dbReference type="InterPro" id="IPR030395">
    <property type="entry name" value="GP_PDE_dom"/>
</dbReference>
<evidence type="ECO:0000313" key="3">
    <source>
        <dbReference type="EnsemblMetazoa" id="SCAU006009-PA"/>
    </source>
</evidence>
<name>A0A1I8P9C0_STOCA</name>
<dbReference type="SUPFAM" id="SSF51695">
    <property type="entry name" value="PLC-like phosphodiesterases"/>
    <property type="match status" value="1"/>
</dbReference>
<dbReference type="GO" id="GO:0047389">
    <property type="term" value="F:glycerophosphocholine phosphodiesterase activity"/>
    <property type="evidence" value="ECO:0007669"/>
    <property type="project" value="TreeGrafter"/>
</dbReference>
<dbReference type="GO" id="GO:2001070">
    <property type="term" value="F:starch binding"/>
    <property type="evidence" value="ECO:0007669"/>
    <property type="project" value="InterPro"/>
</dbReference>
<dbReference type="PROSITE" id="PS50007">
    <property type="entry name" value="PIPLC_X_DOMAIN"/>
    <property type="match status" value="1"/>
</dbReference>
<sequence length="692" mass="79576">MHRWFFADEEIIRKEPTPIPTLASPTPTTSLSSVISESLWKFTVKYDGKLCYNEIVALSGSIEALGSWQLQQCVLLTLLEDLNCPGLWTASISLPRKDDIRYRYLICAHNGRGHRIVRFWEAHKGGRVIRREDEQEHEAMSFDVFGMQNGIYQIERGWIGLHAVGVQFKLHGNPFHMKTHELKDATYLYCVKLSPMKIKTRSDCGNGKMSRLVYSDSKVQQKEDPSSRASFAFCEVASMGPKGNGEFRSQSKYGTPCDPQEILMFHLTLDDLPNTAYLIELYTIPQKAAEDIPPYHIGYQYVLPQYLHGAEGNLHMTILCATKHRPIGALSLDYLLIKPLPGYEFLLNDSQQRECKRQHQVLDIGHRGCGKSFWCKDNILRENTLHSFQKAVEHGADMIEFDVQLTQDRVPIVYHDFQLYIVNKDELSKKEYDVMKLFLHKKEISVVNSYVKVLKSGVKVLPVNKLSLQQLQQVEVYHNPKENQRFKACLEDKNLSLPFPMLKEILKKMPPTLPFLVEIKWPQRFTNKEWEEHFKPDMDKNEFVDTILQEVFTNAGDSRPIIFSSFDANICSLIRFKQNRYPVVFICHSTDSDAAYLDPLGDTLVNATNFVTALQLWGIVADADAILKSARYVVDMRNRNIRFFASGSSTRDEKIRRSLKAIGVDGIIFDRINHVLNVDDLKQNIFVIDVRE</sequence>
<keyword evidence="4" id="KW-1185">Reference proteome</keyword>
<dbReference type="EnsemblMetazoa" id="SCAU006009-RA">
    <property type="protein sequence ID" value="SCAU006009-PA"/>
    <property type="gene ID" value="SCAU006009"/>
</dbReference>
<dbReference type="InterPro" id="IPR051578">
    <property type="entry name" value="GDPD"/>
</dbReference>
<dbReference type="PROSITE" id="PS51704">
    <property type="entry name" value="GP_PDE"/>
    <property type="match status" value="1"/>
</dbReference>
<evidence type="ECO:0000259" key="2">
    <source>
        <dbReference type="PROSITE" id="PS51704"/>
    </source>
</evidence>
<accession>A0A1I8P9C0</accession>
<dbReference type="InterPro" id="IPR002044">
    <property type="entry name" value="CBM20"/>
</dbReference>
<dbReference type="PANTHER" id="PTHR22958:SF1">
    <property type="entry name" value="GLYCEROPHOSPHOCHOLINE PHOSPHODIESTERASE GPCPD1"/>
    <property type="match status" value="1"/>
</dbReference>
<dbReference type="Gene3D" id="3.20.20.190">
    <property type="entry name" value="Phosphatidylinositol (PI) phosphodiesterase"/>
    <property type="match status" value="1"/>
</dbReference>
<dbReference type="GO" id="GO:0046475">
    <property type="term" value="P:glycerophospholipid catabolic process"/>
    <property type="evidence" value="ECO:0007669"/>
    <property type="project" value="TreeGrafter"/>
</dbReference>
<dbReference type="Gene3D" id="2.60.40.10">
    <property type="entry name" value="Immunoglobulins"/>
    <property type="match status" value="1"/>
</dbReference>
<evidence type="ECO:0000256" key="1">
    <source>
        <dbReference type="ARBA" id="ARBA00022801"/>
    </source>
</evidence>
<dbReference type="Pfam" id="PF03009">
    <property type="entry name" value="GDPD"/>
    <property type="match status" value="1"/>
</dbReference>
<dbReference type="VEuPathDB" id="VectorBase:SCAU006009"/>
<dbReference type="Proteomes" id="UP000095300">
    <property type="component" value="Unassembled WGS sequence"/>
</dbReference>
<evidence type="ECO:0000313" key="4">
    <source>
        <dbReference type="Proteomes" id="UP000095300"/>
    </source>
</evidence>
<proteinExistence type="predicted"/>
<dbReference type="PANTHER" id="PTHR22958">
    <property type="entry name" value="GLYCEROPHOSPHORYL DIESTER PHOSPHODIESTERASE"/>
    <property type="match status" value="1"/>
</dbReference>
<dbReference type="STRING" id="35570.A0A1I8P9C0"/>
<reference evidence="3" key="1">
    <citation type="submission" date="2020-05" db="UniProtKB">
        <authorList>
            <consortium name="EnsemblMetazoa"/>
        </authorList>
    </citation>
    <scope>IDENTIFICATION</scope>
    <source>
        <strain evidence="3">USDA</strain>
    </source>
</reference>
<dbReference type="Pfam" id="PF00686">
    <property type="entry name" value="CBM_20"/>
    <property type="match status" value="1"/>
</dbReference>
<dbReference type="AlphaFoldDB" id="A0A1I8P9C0"/>
<dbReference type="InterPro" id="IPR013783">
    <property type="entry name" value="Ig-like_fold"/>
</dbReference>
<protein>
    <recommendedName>
        <fullName evidence="2">GP-PDE domain-containing protein</fullName>
    </recommendedName>
</protein>
<dbReference type="KEGG" id="scac:106086462"/>
<dbReference type="InterPro" id="IPR013784">
    <property type="entry name" value="Carb-bd-like_fold"/>
</dbReference>
<dbReference type="SMART" id="SM01065">
    <property type="entry name" value="CBM_2"/>
    <property type="match status" value="1"/>
</dbReference>
<gene>
    <name evidence="3" type="primary">106086462</name>
</gene>
<feature type="domain" description="GP-PDE" evidence="2">
    <location>
        <begin position="361"/>
        <end position="679"/>
    </location>
</feature>
<dbReference type="OrthoDB" id="1058301at2759"/>
<dbReference type="InterPro" id="IPR017946">
    <property type="entry name" value="PLC-like_Pdiesterase_TIM-brl"/>
</dbReference>
<keyword evidence="1" id="KW-0378">Hydrolase</keyword>
<organism evidence="3 4">
    <name type="scientific">Stomoxys calcitrans</name>
    <name type="common">Stable fly</name>
    <name type="synonym">Conops calcitrans</name>
    <dbReference type="NCBI Taxonomy" id="35570"/>
    <lineage>
        <taxon>Eukaryota</taxon>
        <taxon>Metazoa</taxon>
        <taxon>Ecdysozoa</taxon>
        <taxon>Arthropoda</taxon>
        <taxon>Hexapoda</taxon>
        <taxon>Insecta</taxon>
        <taxon>Pterygota</taxon>
        <taxon>Neoptera</taxon>
        <taxon>Endopterygota</taxon>
        <taxon>Diptera</taxon>
        <taxon>Brachycera</taxon>
        <taxon>Muscomorpha</taxon>
        <taxon>Muscoidea</taxon>
        <taxon>Muscidae</taxon>
        <taxon>Stomoxys</taxon>
    </lineage>
</organism>